<keyword evidence="1" id="KW-1133">Transmembrane helix</keyword>
<evidence type="ECO:0000313" key="4">
    <source>
        <dbReference type="Proteomes" id="UP000308000"/>
    </source>
</evidence>
<feature type="transmembrane region" description="Helical" evidence="1">
    <location>
        <begin position="100"/>
        <end position="117"/>
    </location>
</feature>
<reference evidence="2 5" key="2">
    <citation type="submission" date="2020-08" db="EMBL/GenBank/DDBJ databases">
        <title>Genomic Encyclopedia of Type Strains, Phase IV (KMG-IV): sequencing the most valuable type-strain genomes for metagenomic binning, comparative biology and taxonomic classification.</title>
        <authorList>
            <person name="Goeker M."/>
        </authorList>
    </citation>
    <scope>NUCLEOTIDE SEQUENCE [LARGE SCALE GENOMIC DNA]</scope>
    <source>
        <strain evidence="2 5">DSM 105434</strain>
    </source>
</reference>
<keyword evidence="1" id="KW-0812">Transmembrane</keyword>
<dbReference type="Proteomes" id="UP000536909">
    <property type="component" value="Unassembled WGS sequence"/>
</dbReference>
<dbReference type="AlphaFoldDB" id="A0AAJ5F6K0"/>
<evidence type="ECO:0000313" key="3">
    <source>
        <dbReference type="EMBL" id="TLK32280.1"/>
    </source>
</evidence>
<dbReference type="EMBL" id="JACHFV010000008">
    <property type="protein sequence ID" value="MBB5295650.1"/>
    <property type="molecule type" value="Genomic_DNA"/>
</dbReference>
<proteinExistence type="predicted"/>
<keyword evidence="5" id="KW-1185">Reference proteome</keyword>
<gene>
    <name evidence="3" type="ORF">FCS05_02225</name>
    <name evidence="2" type="ORF">HNQ10_002489</name>
</gene>
<dbReference type="EMBL" id="VBRC01000001">
    <property type="protein sequence ID" value="TLK32280.1"/>
    <property type="molecule type" value="Genomic_DNA"/>
</dbReference>
<reference evidence="3 4" key="1">
    <citation type="submission" date="2019-04" db="EMBL/GenBank/DDBJ databases">
        <title>Deinococcus metalilatus MA1002 mutant No.5.</title>
        <authorList>
            <person name="Park W."/>
            <person name="Park C."/>
        </authorList>
    </citation>
    <scope>NUCLEOTIDE SEQUENCE [LARGE SCALE GENOMIC DNA]</scope>
    <source>
        <strain evidence="3 4">MA1002-m5</strain>
    </source>
</reference>
<feature type="transmembrane region" description="Helical" evidence="1">
    <location>
        <begin position="74"/>
        <end position="94"/>
    </location>
</feature>
<evidence type="ECO:0000313" key="2">
    <source>
        <dbReference type="EMBL" id="MBB5295650.1"/>
    </source>
</evidence>
<evidence type="ECO:0000313" key="5">
    <source>
        <dbReference type="Proteomes" id="UP000536909"/>
    </source>
</evidence>
<name>A0AAJ5F6K0_9DEIO</name>
<protein>
    <submittedName>
        <fullName evidence="3">Uncharacterized protein</fullName>
    </submittedName>
</protein>
<dbReference type="Proteomes" id="UP000308000">
    <property type="component" value="Unassembled WGS sequence"/>
</dbReference>
<keyword evidence="1" id="KW-0472">Membrane</keyword>
<feature type="transmembrane region" description="Helical" evidence="1">
    <location>
        <begin position="44"/>
        <end position="62"/>
    </location>
</feature>
<sequence>MHHERSTARTRRASRPRSTTTGLVLLALGALAFASNLSGYPLHGLWTAVLFVPAVAALLNAARVASDAGQVTPVAARYGLGGLALGLLGVTLLLGLAWPLVGPMFLMLFGAAALTGVRRRDLR</sequence>
<organism evidence="3 4">
    <name type="scientific">Deinococcus metallilatus</name>
    <dbReference type="NCBI Taxonomy" id="1211322"/>
    <lineage>
        <taxon>Bacteria</taxon>
        <taxon>Thermotogati</taxon>
        <taxon>Deinococcota</taxon>
        <taxon>Deinococci</taxon>
        <taxon>Deinococcales</taxon>
        <taxon>Deinococcaceae</taxon>
        <taxon>Deinococcus</taxon>
    </lineage>
</organism>
<comment type="caution">
    <text evidence="3">The sequence shown here is derived from an EMBL/GenBank/DDBJ whole genome shotgun (WGS) entry which is preliminary data.</text>
</comment>
<dbReference type="RefSeq" id="WP_138223706.1">
    <property type="nucleotide sequence ID" value="NZ_BSUI01000005.1"/>
</dbReference>
<evidence type="ECO:0000256" key="1">
    <source>
        <dbReference type="SAM" id="Phobius"/>
    </source>
</evidence>
<accession>A0AAJ5F6K0</accession>